<organism evidence="6 7">
    <name type="scientific">Corynebacterium accolens</name>
    <dbReference type="NCBI Taxonomy" id="38284"/>
    <lineage>
        <taxon>Bacteria</taxon>
        <taxon>Bacillati</taxon>
        <taxon>Actinomycetota</taxon>
        <taxon>Actinomycetes</taxon>
        <taxon>Mycobacteriales</taxon>
        <taxon>Corynebacteriaceae</taxon>
        <taxon>Corynebacterium</taxon>
    </lineage>
</organism>
<dbReference type="HAMAP" id="MF_00527">
    <property type="entry name" value="3MGH"/>
    <property type="match status" value="1"/>
</dbReference>
<evidence type="ECO:0000256" key="5">
    <source>
        <dbReference type="HAMAP-Rule" id="MF_00527"/>
    </source>
</evidence>
<keyword evidence="4 5" id="KW-0234">DNA repair</keyword>
<dbReference type="NCBIfam" id="TIGR00567">
    <property type="entry name" value="3mg"/>
    <property type="match status" value="1"/>
</dbReference>
<dbReference type="Proteomes" id="UP000218690">
    <property type="component" value="Unassembled WGS sequence"/>
</dbReference>
<sequence>MIDFSAPADVVAPQLLSATLTFNGVSIRLTEVEAYLGEDDEAAHTYNGQTPRNAAMFGPPGRLYVYASYGIHRNGNIVCAPEGTGQGCLLRGGEVIEGTELAFRRRGTTDFHNLARGPGNLGKALGLDLTDNDAIPTIKERASEPEWVRGPRIGISKNKDAPLRFWIPFDKTVSARRGLPPS</sequence>
<dbReference type="GO" id="GO:0003905">
    <property type="term" value="F:alkylbase DNA N-glycosylase activity"/>
    <property type="evidence" value="ECO:0007669"/>
    <property type="project" value="InterPro"/>
</dbReference>
<dbReference type="EMBL" id="NWBP01000010">
    <property type="protein sequence ID" value="PCC83678.1"/>
    <property type="molecule type" value="Genomic_DNA"/>
</dbReference>
<dbReference type="EC" id="3.2.2.-" evidence="5"/>
<dbReference type="InterPro" id="IPR011034">
    <property type="entry name" value="Formyl_transferase-like_C_sf"/>
</dbReference>
<dbReference type="SUPFAM" id="SSF50486">
    <property type="entry name" value="FMT C-terminal domain-like"/>
    <property type="match status" value="1"/>
</dbReference>
<dbReference type="GO" id="GO:0006284">
    <property type="term" value="P:base-excision repair"/>
    <property type="evidence" value="ECO:0007669"/>
    <property type="project" value="InterPro"/>
</dbReference>
<dbReference type="PANTHER" id="PTHR10429">
    <property type="entry name" value="DNA-3-METHYLADENINE GLYCOSYLASE"/>
    <property type="match status" value="1"/>
</dbReference>
<dbReference type="CDD" id="cd00540">
    <property type="entry name" value="AAG"/>
    <property type="match status" value="1"/>
</dbReference>
<keyword evidence="2 5" id="KW-0227">DNA damage</keyword>
<evidence type="ECO:0000256" key="2">
    <source>
        <dbReference type="ARBA" id="ARBA00022763"/>
    </source>
</evidence>
<keyword evidence="3 5" id="KW-0378">Hydrolase</keyword>
<comment type="caution">
    <text evidence="6">The sequence shown here is derived from an EMBL/GenBank/DDBJ whole genome shotgun (WGS) entry which is preliminary data.</text>
</comment>
<dbReference type="PANTHER" id="PTHR10429:SF0">
    <property type="entry name" value="DNA-3-METHYLADENINE GLYCOSYLASE"/>
    <property type="match status" value="1"/>
</dbReference>
<protein>
    <recommendedName>
        <fullName evidence="5">Putative 3-methyladenine DNA glycosylase</fullName>
        <ecNumber evidence="5">3.2.2.-</ecNumber>
    </recommendedName>
</protein>
<evidence type="ECO:0000256" key="1">
    <source>
        <dbReference type="ARBA" id="ARBA00009232"/>
    </source>
</evidence>
<dbReference type="AlphaFoldDB" id="A0A2A4ANH2"/>
<dbReference type="InterPro" id="IPR003180">
    <property type="entry name" value="MPG"/>
</dbReference>
<gene>
    <name evidence="6" type="ORF">COM45_02715</name>
</gene>
<dbReference type="NCBIfam" id="NF002003">
    <property type="entry name" value="PRK00802.1-3"/>
    <property type="match status" value="1"/>
</dbReference>
<evidence type="ECO:0000256" key="3">
    <source>
        <dbReference type="ARBA" id="ARBA00022801"/>
    </source>
</evidence>
<evidence type="ECO:0000256" key="4">
    <source>
        <dbReference type="ARBA" id="ARBA00023204"/>
    </source>
</evidence>
<dbReference type="GO" id="GO:0003677">
    <property type="term" value="F:DNA binding"/>
    <property type="evidence" value="ECO:0007669"/>
    <property type="project" value="InterPro"/>
</dbReference>
<evidence type="ECO:0000313" key="6">
    <source>
        <dbReference type="EMBL" id="PCC83678.1"/>
    </source>
</evidence>
<proteinExistence type="inferred from homology"/>
<name>A0A2A4ANH2_9CORY</name>
<evidence type="ECO:0000313" key="7">
    <source>
        <dbReference type="Proteomes" id="UP000218690"/>
    </source>
</evidence>
<reference evidence="6 7" key="1">
    <citation type="submission" date="2017-09" db="EMBL/GenBank/DDBJ databases">
        <title>Draft Genome Sequence of Corynebacterium accolens AH4003.</title>
        <authorList>
            <person name="Chen Y."/>
            <person name="Oosthuysen W.F."/>
            <person name="Kelley S."/>
            <person name="Horswill A."/>
        </authorList>
    </citation>
    <scope>NUCLEOTIDE SEQUENCE [LARGE SCALE GENOMIC DNA]</scope>
    <source>
        <strain evidence="6 7">AH4003</strain>
    </source>
</reference>
<dbReference type="InterPro" id="IPR036995">
    <property type="entry name" value="MPG_sf"/>
</dbReference>
<dbReference type="Pfam" id="PF02245">
    <property type="entry name" value="Pur_DNA_glyco"/>
    <property type="match status" value="1"/>
</dbReference>
<comment type="similarity">
    <text evidence="1 5">Belongs to the DNA glycosylase MPG family.</text>
</comment>
<dbReference type="Gene3D" id="3.10.300.10">
    <property type="entry name" value="Methylpurine-DNA glycosylase (MPG)"/>
    <property type="match status" value="1"/>
</dbReference>
<accession>A0A2A4ANH2</accession>